<dbReference type="EMBL" id="JANLCJ010000128">
    <property type="protein sequence ID" value="MCS5736708.1"/>
    <property type="molecule type" value="Genomic_DNA"/>
</dbReference>
<accession>A0ABT2H9S1</accession>
<organism evidence="1 2">
    <name type="scientific">Herbiconiux daphne</name>
    <dbReference type="NCBI Taxonomy" id="2970914"/>
    <lineage>
        <taxon>Bacteria</taxon>
        <taxon>Bacillati</taxon>
        <taxon>Actinomycetota</taxon>
        <taxon>Actinomycetes</taxon>
        <taxon>Micrococcales</taxon>
        <taxon>Microbacteriaceae</taxon>
        <taxon>Herbiconiux</taxon>
    </lineage>
</organism>
<evidence type="ECO:0000313" key="2">
    <source>
        <dbReference type="Proteomes" id="UP001165586"/>
    </source>
</evidence>
<name>A0ABT2H9S1_9MICO</name>
<comment type="caution">
    <text evidence="1">The sequence shown here is derived from an EMBL/GenBank/DDBJ whole genome shotgun (WGS) entry which is preliminary data.</text>
</comment>
<feature type="non-terminal residue" evidence="1">
    <location>
        <position position="145"/>
    </location>
</feature>
<proteinExistence type="predicted"/>
<evidence type="ECO:0000313" key="1">
    <source>
        <dbReference type="EMBL" id="MCS5736708.1"/>
    </source>
</evidence>
<keyword evidence="2" id="KW-1185">Reference proteome</keyword>
<reference evidence="1" key="1">
    <citation type="submission" date="2022-08" db="EMBL/GenBank/DDBJ databases">
        <authorList>
            <person name="Deng Y."/>
            <person name="Han X.-F."/>
            <person name="Zhang Y.-Q."/>
        </authorList>
    </citation>
    <scope>NUCLEOTIDE SEQUENCE</scope>
    <source>
        <strain evidence="1">CPCC 203386</strain>
    </source>
</reference>
<sequence length="145" mass="15554">MSVEPQSISFINQLNPSIPAPEDLINEGDDHIRLIKQVLQRTFKNFTGALDFTHTALNYLASNIVPSASGVTFSGDVFGTNGKTWDLKGARLKNVGGTSATNAAPQDDKTVATISDIYDHAQKASYTVGSLYLSIKPDNPNKSLG</sequence>
<gene>
    <name evidence="1" type="ORF">N1032_23540</name>
</gene>
<dbReference type="Proteomes" id="UP001165586">
    <property type="component" value="Unassembled WGS sequence"/>
</dbReference>
<dbReference type="RefSeq" id="WP_259542791.1">
    <property type="nucleotide sequence ID" value="NZ_JANLCJ010000128.1"/>
</dbReference>
<protein>
    <submittedName>
        <fullName evidence="1">Uncharacterized protein</fullName>
    </submittedName>
</protein>